<feature type="region of interest" description="Disordered" evidence="1">
    <location>
        <begin position="228"/>
        <end position="249"/>
    </location>
</feature>
<evidence type="ECO:0000256" key="1">
    <source>
        <dbReference type="SAM" id="MobiDB-lite"/>
    </source>
</evidence>
<reference evidence="2" key="1">
    <citation type="journal article" date="2018" name="J. Ind. Microbiol. Biotechnol.">
        <title>Genome mining reveals uncommon alkylpyrones as type III PKS products from myxobacteria.</title>
        <authorList>
            <person name="Hug J.J."/>
            <person name="Panter F."/>
            <person name="Krug D."/>
            <person name="Muller R."/>
        </authorList>
    </citation>
    <scope>NUCLEOTIDE SEQUENCE</scope>
    <source>
        <strain evidence="2">SBSr021</strain>
    </source>
</reference>
<proteinExistence type="predicted"/>
<dbReference type="AlphaFoldDB" id="A0A3S5GYM3"/>
<evidence type="ECO:0000313" key="2">
    <source>
        <dbReference type="EMBL" id="AYM54522.1"/>
    </source>
</evidence>
<feature type="compositionally biased region" description="Basic and acidic residues" evidence="1">
    <location>
        <begin position="234"/>
        <end position="249"/>
    </location>
</feature>
<dbReference type="EMBL" id="MH908924">
    <property type="protein sequence ID" value="AYM54522.1"/>
    <property type="molecule type" value="Genomic_DNA"/>
</dbReference>
<name>A0A3S5GYM3_9BACT</name>
<protein>
    <submittedName>
        <fullName evidence="2">Uncharacterized protein</fullName>
    </submittedName>
</protein>
<sequence length="249" mass="27983">MQYLSMIALRLGLSDLLNKRQADVLLSTAGQLYAPALKANLAELDSFPSAYVDTSKPLTEQLGSMDFRHDGFGGALWHYTEAVLRHPELLPHLVAAAHRIREAFIPKLAELNDTYVVQAQRARDRKPKLSDYKADLELFPTPDGKTLYDWAVEFIASGEQIHHLLTARADTTDDARDGAPIKRAQVIGLLTRFRKALRDELEYNKQLPADLEARIFGYIDELEQMRAQNAKTAKKADPTTKKAEPVKSE</sequence>
<organism evidence="2">
    <name type="scientific">Racemicystis crocea</name>
    <dbReference type="NCBI Taxonomy" id="1707966"/>
    <lineage>
        <taxon>Bacteria</taxon>
        <taxon>Pseudomonadati</taxon>
        <taxon>Myxococcota</taxon>
        <taxon>Polyangia</taxon>
        <taxon>Polyangiales</taxon>
        <taxon>Polyangiaceae</taxon>
    </lineage>
</organism>
<accession>A0A3S5GYM3</accession>